<dbReference type="GO" id="GO:0016740">
    <property type="term" value="F:transferase activity"/>
    <property type="evidence" value="ECO:0007669"/>
    <property type="project" value="UniProtKB-KW"/>
</dbReference>
<dbReference type="Pfam" id="PF02958">
    <property type="entry name" value="EcKL"/>
    <property type="match status" value="1"/>
</dbReference>
<keyword evidence="2" id="KW-0808">Transferase</keyword>
<keyword evidence="3" id="KW-1185">Reference proteome</keyword>
<dbReference type="SMART" id="SM00587">
    <property type="entry name" value="CHK"/>
    <property type="match status" value="1"/>
</dbReference>
<dbReference type="KEGG" id="dan:6500205"/>
<dbReference type="PhylomeDB" id="B3LWL8"/>
<dbReference type="SUPFAM" id="SSF56112">
    <property type="entry name" value="Protein kinase-like (PK-like)"/>
    <property type="match status" value="1"/>
</dbReference>
<dbReference type="AlphaFoldDB" id="B3LWL8"/>
<gene>
    <name evidence="2" type="primary">Dana\GF17421</name>
    <name evidence="2" type="synonym">dana_GLEANR_18684</name>
    <name evidence="2" type="ORF">GF17421</name>
</gene>
<sequence length="420" mass="48534">MPSKPVNPNEFLLIPKWINEDYFVPILEKDMGNFEKIVSFLPIAATAPGENYTSIMVRVVIVYLSKDGSKEDVSYILKTGLDVNKGGAMVEQIGMFPREKEMYQHHIPLFGKLYKEAGIEVELAPKCVHIEETPERITMVFEDLKRKNFRNIDRLKGLDLPHMRCVLRKLAELHAASAVYREINGPYDTKYSKNMFSEENRELLTKVREFREPQYQKAMLEWGIPDIERYIKKSPSATKFIEETLRLNKADEKSFNVLNHGDSWCNNIMFKYKENGEVDSTLFVDLQLCKWGSPAQDLWYVIVSSASLDIKVKEFDHFIKIYHERLSECLNLLNYSKPVPTLRDVHVMMIKGGTWGYVTANGVMVAVLMPSDKDSNMDKMLSPGPESDAFRHKTFTNPLYVKAMKQLLPFFDQRGVLDFD</sequence>
<protein>
    <recommendedName>
        <fullName evidence="1">CHK kinase-like domain-containing protein</fullName>
    </recommendedName>
</protein>
<name>B3LWL8_DROAN</name>
<dbReference type="EMBL" id="CH902617">
    <property type="protein sequence ID" value="EDV41612.1"/>
    <property type="molecule type" value="Genomic_DNA"/>
</dbReference>
<dbReference type="eggNOG" id="ENOG502RZD1">
    <property type="taxonomic scope" value="Eukaryota"/>
</dbReference>
<dbReference type="Gene3D" id="3.90.1200.10">
    <property type="match status" value="1"/>
</dbReference>
<evidence type="ECO:0000259" key="1">
    <source>
        <dbReference type="SMART" id="SM00587"/>
    </source>
</evidence>
<evidence type="ECO:0000313" key="3">
    <source>
        <dbReference type="Proteomes" id="UP000007801"/>
    </source>
</evidence>
<dbReference type="InterPro" id="IPR015897">
    <property type="entry name" value="CHK_kinase-like"/>
</dbReference>
<evidence type="ECO:0000313" key="2">
    <source>
        <dbReference type="EMBL" id="EDV41612.1"/>
    </source>
</evidence>
<dbReference type="OrthoDB" id="191037at2759"/>
<dbReference type="InParanoid" id="B3LWL8"/>
<dbReference type="HOGENOM" id="CLU_010718_0_0_1"/>
<dbReference type="STRING" id="7217.B3LWL8"/>
<dbReference type="PANTHER" id="PTHR11012">
    <property type="entry name" value="PROTEIN KINASE-LIKE DOMAIN-CONTAINING"/>
    <property type="match status" value="1"/>
</dbReference>
<reference evidence="2 3" key="1">
    <citation type="journal article" date="2007" name="Nature">
        <title>Evolution of genes and genomes on the Drosophila phylogeny.</title>
        <authorList>
            <consortium name="Drosophila 12 Genomes Consortium"/>
            <person name="Clark A.G."/>
            <person name="Eisen M.B."/>
            <person name="Smith D.R."/>
            <person name="Bergman C.M."/>
            <person name="Oliver B."/>
            <person name="Markow T.A."/>
            <person name="Kaufman T.C."/>
            <person name="Kellis M."/>
            <person name="Gelbart W."/>
            <person name="Iyer V.N."/>
            <person name="Pollard D.A."/>
            <person name="Sackton T.B."/>
            <person name="Larracuente A.M."/>
            <person name="Singh N.D."/>
            <person name="Abad J.P."/>
            <person name="Abt D.N."/>
            <person name="Adryan B."/>
            <person name="Aguade M."/>
            <person name="Akashi H."/>
            <person name="Anderson W.W."/>
            <person name="Aquadro C.F."/>
            <person name="Ardell D.H."/>
            <person name="Arguello R."/>
            <person name="Artieri C.G."/>
            <person name="Barbash D.A."/>
            <person name="Barker D."/>
            <person name="Barsanti P."/>
            <person name="Batterham P."/>
            <person name="Batzoglou S."/>
            <person name="Begun D."/>
            <person name="Bhutkar A."/>
            <person name="Blanco E."/>
            <person name="Bosak S.A."/>
            <person name="Bradley R.K."/>
            <person name="Brand A.D."/>
            <person name="Brent M.R."/>
            <person name="Brooks A.N."/>
            <person name="Brown R.H."/>
            <person name="Butlin R.K."/>
            <person name="Caggese C."/>
            <person name="Calvi B.R."/>
            <person name="Bernardo de Carvalho A."/>
            <person name="Caspi A."/>
            <person name="Castrezana S."/>
            <person name="Celniker S.E."/>
            <person name="Chang J.L."/>
            <person name="Chapple C."/>
            <person name="Chatterji S."/>
            <person name="Chinwalla A."/>
            <person name="Civetta A."/>
            <person name="Clifton S.W."/>
            <person name="Comeron J.M."/>
            <person name="Costello J.C."/>
            <person name="Coyne J.A."/>
            <person name="Daub J."/>
            <person name="David R.G."/>
            <person name="Delcher A.L."/>
            <person name="Delehaunty K."/>
            <person name="Do C.B."/>
            <person name="Ebling H."/>
            <person name="Edwards K."/>
            <person name="Eickbush T."/>
            <person name="Evans J.D."/>
            <person name="Filipski A."/>
            <person name="Findeiss S."/>
            <person name="Freyhult E."/>
            <person name="Fulton L."/>
            <person name="Fulton R."/>
            <person name="Garcia A.C."/>
            <person name="Gardiner A."/>
            <person name="Garfield D.A."/>
            <person name="Garvin B.E."/>
            <person name="Gibson G."/>
            <person name="Gilbert D."/>
            <person name="Gnerre S."/>
            <person name="Godfrey J."/>
            <person name="Good R."/>
            <person name="Gotea V."/>
            <person name="Gravely B."/>
            <person name="Greenberg A.J."/>
            <person name="Griffiths-Jones S."/>
            <person name="Gross S."/>
            <person name="Guigo R."/>
            <person name="Gustafson E.A."/>
            <person name="Haerty W."/>
            <person name="Hahn M.W."/>
            <person name="Halligan D.L."/>
            <person name="Halpern A.L."/>
            <person name="Halter G.M."/>
            <person name="Han M.V."/>
            <person name="Heger A."/>
            <person name="Hillier L."/>
            <person name="Hinrichs A.S."/>
            <person name="Holmes I."/>
            <person name="Hoskins R.A."/>
            <person name="Hubisz M.J."/>
            <person name="Hultmark D."/>
            <person name="Huntley M.A."/>
            <person name="Jaffe D.B."/>
            <person name="Jagadeeshan S."/>
            <person name="Jeck W.R."/>
            <person name="Johnson J."/>
            <person name="Jones C.D."/>
            <person name="Jordan W.C."/>
            <person name="Karpen G.H."/>
            <person name="Kataoka E."/>
            <person name="Keightley P.D."/>
            <person name="Kheradpour P."/>
            <person name="Kirkness E.F."/>
            <person name="Koerich L.B."/>
            <person name="Kristiansen K."/>
            <person name="Kudrna D."/>
            <person name="Kulathinal R.J."/>
            <person name="Kumar S."/>
            <person name="Kwok R."/>
            <person name="Lander E."/>
            <person name="Langley C.H."/>
            <person name="Lapoint R."/>
            <person name="Lazzaro B.P."/>
            <person name="Lee S.J."/>
            <person name="Levesque L."/>
            <person name="Li R."/>
            <person name="Lin C.F."/>
            <person name="Lin M.F."/>
            <person name="Lindblad-Toh K."/>
            <person name="Llopart A."/>
            <person name="Long M."/>
            <person name="Low L."/>
            <person name="Lozovsky E."/>
            <person name="Lu J."/>
            <person name="Luo M."/>
            <person name="Machado C.A."/>
            <person name="Makalowski W."/>
            <person name="Marzo M."/>
            <person name="Matsuda M."/>
            <person name="Matzkin L."/>
            <person name="McAllister B."/>
            <person name="McBride C.S."/>
            <person name="McKernan B."/>
            <person name="McKernan K."/>
            <person name="Mendez-Lago M."/>
            <person name="Minx P."/>
            <person name="Mollenhauer M.U."/>
            <person name="Montooth K."/>
            <person name="Mount S.M."/>
            <person name="Mu X."/>
            <person name="Myers E."/>
            <person name="Negre B."/>
            <person name="Newfeld S."/>
            <person name="Nielsen R."/>
            <person name="Noor M.A."/>
            <person name="O'Grady P."/>
            <person name="Pachter L."/>
            <person name="Papaceit M."/>
            <person name="Parisi M.J."/>
            <person name="Parisi M."/>
            <person name="Parts L."/>
            <person name="Pedersen J.S."/>
            <person name="Pesole G."/>
            <person name="Phillippy A.M."/>
            <person name="Ponting C.P."/>
            <person name="Pop M."/>
            <person name="Porcelli D."/>
            <person name="Powell J.R."/>
            <person name="Prohaska S."/>
            <person name="Pruitt K."/>
            <person name="Puig M."/>
            <person name="Quesneville H."/>
            <person name="Ram K.R."/>
            <person name="Rand D."/>
            <person name="Rasmussen M.D."/>
            <person name="Reed L.K."/>
            <person name="Reenan R."/>
            <person name="Reily A."/>
            <person name="Remington K.A."/>
            <person name="Rieger T.T."/>
            <person name="Ritchie M.G."/>
            <person name="Robin C."/>
            <person name="Rogers Y.H."/>
            <person name="Rohde C."/>
            <person name="Rozas J."/>
            <person name="Rubenfield M.J."/>
            <person name="Ruiz A."/>
            <person name="Russo S."/>
            <person name="Salzberg S.L."/>
            <person name="Sanchez-Gracia A."/>
            <person name="Saranga D.J."/>
            <person name="Sato H."/>
            <person name="Schaeffer S.W."/>
            <person name="Schatz M.C."/>
            <person name="Schlenke T."/>
            <person name="Schwartz R."/>
            <person name="Segarra C."/>
            <person name="Singh R.S."/>
            <person name="Sirot L."/>
            <person name="Sirota M."/>
            <person name="Sisneros N.B."/>
            <person name="Smith C.D."/>
            <person name="Smith T.F."/>
            <person name="Spieth J."/>
            <person name="Stage D.E."/>
            <person name="Stark A."/>
            <person name="Stephan W."/>
            <person name="Strausberg R.L."/>
            <person name="Strempel S."/>
            <person name="Sturgill D."/>
            <person name="Sutton G."/>
            <person name="Sutton G.G."/>
            <person name="Tao W."/>
            <person name="Teichmann S."/>
            <person name="Tobari Y.N."/>
            <person name="Tomimura Y."/>
            <person name="Tsolas J.M."/>
            <person name="Valente V.L."/>
            <person name="Venter E."/>
            <person name="Venter J.C."/>
            <person name="Vicario S."/>
            <person name="Vieira F.G."/>
            <person name="Vilella A.J."/>
            <person name="Villasante A."/>
            <person name="Walenz B."/>
            <person name="Wang J."/>
            <person name="Wasserman M."/>
            <person name="Watts T."/>
            <person name="Wilson D."/>
            <person name="Wilson R.K."/>
            <person name="Wing R.A."/>
            <person name="Wolfner M.F."/>
            <person name="Wong A."/>
            <person name="Wong G.K."/>
            <person name="Wu C.I."/>
            <person name="Wu G."/>
            <person name="Yamamoto D."/>
            <person name="Yang H.P."/>
            <person name="Yang S.P."/>
            <person name="Yorke J.A."/>
            <person name="Yoshida K."/>
            <person name="Zdobnov E."/>
            <person name="Zhang P."/>
            <person name="Zhang Y."/>
            <person name="Zimin A.V."/>
            <person name="Baldwin J."/>
            <person name="Abdouelleil A."/>
            <person name="Abdulkadir J."/>
            <person name="Abebe A."/>
            <person name="Abera B."/>
            <person name="Abreu J."/>
            <person name="Acer S.C."/>
            <person name="Aftuck L."/>
            <person name="Alexander A."/>
            <person name="An P."/>
            <person name="Anderson E."/>
            <person name="Anderson S."/>
            <person name="Arachi H."/>
            <person name="Azer M."/>
            <person name="Bachantsang P."/>
            <person name="Barry A."/>
            <person name="Bayul T."/>
            <person name="Berlin A."/>
            <person name="Bessette D."/>
            <person name="Bloom T."/>
            <person name="Blye J."/>
            <person name="Boguslavskiy L."/>
            <person name="Bonnet C."/>
            <person name="Boukhgalter B."/>
            <person name="Bourzgui I."/>
            <person name="Brown A."/>
            <person name="Cahill P."/>
            <person name="Channer S."/>
            <person name="Cheshatsang Y."/>
            <person name="Chuda L."/>
            <person name="Citroen M."/>
            <person name="Collymore A."/>
            <person name="Cooke P."/>
            <person name="Costello M."/>
            <person name="D'Aco K."/>
            <person name="Daza R."/>
            <person name="De Haan G."/>
            <person name="DeGray S."/>
            <person name="DeMaso C."/>
            <person name="Dhargay N."/>
            <person name="Dooley K."/>
            <person name="Dooley E."/>
            <person name="Doricent M."/>
            <person name="Dorje P."/>
            <person name="Dorjee K."/>
            <person name="Dupes A."/>
            <person name="Elong R."/>
            <person name="Falk J."/>
            <person name="Farina A."/>
            <person name="Faro S."/>
            <person name="Ferguson D."/>
            <person name="Fisher S."/>
            <person name="Foley C.D."/>
            <person name="Franke A."/>
            <person name="Friedrich D."/>
            <person name="Gadbois L."/>
            <person name="Gearin G."/>
            <person name="Gearin C.R."/>
            <person name="Giannoukos G."/>
            <person name="Goode T."/>
            <person name="Graham J."/>
            <person name="Grandbois E."/>
            <person name="Grewal S."/>
            <person name="Gyaltsen K."/>
            <person name="Hafez N."/>
            <person name="Hagos B."/>
            <person name="Hall J."/>
            <person name="Henson C."/>
            <person name="Hollinger A."/>
            <person name="Honan T."/>
            <person name="Huard M.D."/>
            <person name="Hughes L."/>
            <person name="Hurhula B."/>
            <person name="Husby M.E."/>
            <person name="Kamat A."/>
            <person name="Kanga B."/>
            <person name="Kashin S."/>
            <person name="Khazanovich D."/>
            <person name="Kisner P."/>
            <person name="Lance K."/>
            <person name="Lara M."/>
            <person name="Lee W."/>
            <person name="Lennon N."/>
            <person name="Letendre F."/>
            <person name="LeVine R."/>
            <person name="Lipovsky A."/>
            <person name="Liu X."/>
            <person name="Liu J."/>
            <person name="Liu S."/>
            <person name="Lokyitsang T."/>
            <person name="Lokyitsang Y."/>
            <person name="Lubonja R."/>
            <person name="Lui A."/>
            <person name="MacDonald P."/>
            <person name="Magnisalis V."/>
            <person name="Maru K."/>
            <person name="Matthews C."/>
            <person name="McCusker W."/>
            <person name="McDonough S."/>
            <person name="Mehta T."/>
            <person name="Meldrim J."/>
            <person name="Meneus L."/>
            <person name="Mihai O."/>
            <person name="Mihalev A."/>
            <person name="Mihova T."/>
            <person name="Mittelman R."/>
            <person name="Mlenga V."/>
            <person name="Montmayeur A."/>
            <person name="Mulrain L."/>
            <person name="Navidi A."/>
            <person name="Naylor J."/>
            <person name="Negash T."/>
            <person name="Nguyen T."/>
            <person name="Nguyen N."/>
            <person name="Nicol R."/>
            <person name="Norbu C."/>
            <person name="Norbu N."/>
            <person name="Novod N."/>
            <person name="O'Neill B."/>
            <person name="Osman S."/>
            <person name="Markiewicz E."/>
            <person name="Oyono O.L."/>
            <person name="Patti C."/>
            <person name="Phunkhang P."/>
            <person name="Pierre F."/>
            <person name="Priest M."/>
            <person name="Raghuraman S."/>
            <person name="Rege F."/>
            <person name="Reyes R."/>
            <person name="Rise C."/>
            <person name="Rogov P."/>
            <person name="Ross K."/>
            <person name="Ryan E."/>
            <person name="Settipalli S."/>
            <person name="Shea T."/>
            <person name="Sherpa N."/>
            <person name="Shi L."/>
            <person name="Shih D."/>
            <person name="Sparrow T."/>
            <person name="Spaulding J."/>
            <person name="Stalker J."/>
            <person name="Stange-Thomann N."/>
            <person name="Stavropoulos S."/>
            <person name="Stone C."/>
            <person name="Strader C."/>
            <person name="Tesfaye S."/>
            <person name="Thomson T."/>
            <person name="Thoulutsang Y."/>
            <person name="Thoulutsang D."/>
            <person name="Topham K."/>
            <person name="Topping I."/>
            <person name="Tsamla T."/>
            <person name="Vassiliev H."/>
            <person name="Vo A."/>
            <person name="Wangchuk T."/>
            <person name="Wangdi T."/>
            <person name="Weiand M."/>
            <person name="Wilkinson J."/>
            <person name="Wilson A."/>
            <person name="Yadav S."/>
            <person name="Young G."/>
            <person name="Yu Q."/>
            <person name="Zembek L."/>
            <person name="Zhong D."/>
            <person name="Zimmer A."/>
            <person name="Zwirko Z."/>
            <person name="Jaffe D.B."/>
            <person name="Alvarez P."/>
            <person name="Brockman W."/>
            <person name="Butler J."/>
            <person name="Chin C."/>
            <person name="Gnerre S."/>
            <person name="Grabherr M."/>
            <person name="Kleber M."/>
            <person name="Mauceli E."/>
            <person name="MacCallum I."/>
        </authorList>
    </citation>
    <scope>NUCLEOTIDE SEQUENCE [LARGE SCALE GENOMIC DNA]</scope>
    <source>
        <strain evidence="3">Tucson 14024-0371.13</strain>
    </source>
</reference>
<organism evidence="2 3">
    <name type="scientific">Drosophila ananassae</name>
    <name type="common">Fruit fly</name>
    <dbReference type="NCBI Taxonomy" id="7217"/>
    <lineage>
        <taxon>Eukaryota</taxon>
        <taxon>Metazoa</taxon>
        <taxon>Ecdysozoa</taxon>
        <taxon>Arthropoda</taxon>
        <taxon>Hexapoda</taxon>
        <taxon>Insecta</taxon>
        <taxon>Pterygota</taxon>
        <taxon>Neoptera</taxon>
        <taxon>Endopterygota</taxon>
        <taxon>Diptera</taxon>
        <taxon>Brachycera</taxon>
        <taxon>Muscomorpha</taxon>
        <taxon>Ephydroidea</taxon>
        <taxon>Drosophilidae</taxon>
        <taxon>Drosophila</taxon>
        <taxon>Sophophora</taxon>
    </lineage>
</organism>
<dbReference type="InterPro" id="IPR004119">
    <property type="entry name" value="EcKL"/>
</dbReference>
<dbReference type="PANTHER" id="PTHR11012:SF6">
    <property type="entry name" value="CHK DOMAIN OV1-RELATED"/>
    <property type="match status" value="1"/>
</dbReference>
<feature type="domain" description="CHK kinase-like" evidence="1">
    <location>
        <begin position="139"/>
        <end position="332"/>
    </location>
</feature>
<proteinExistence type="predicted"/>
<dbReference type="GeneID" id="6500205"/>
<dbReference type="OMA" id="YASIMIR"/>
<dbReference type="Proteomes" id="UP000007801">
    <property type="component" value="Unassembled WGS sequence"/>
</dbReference>
<dbReference type="InterPro" id="IPR011009">
    <property type="entry name" value="Kinase-like_dom_sf"/>
</dbReference>
<accession>B3LWL8</accession>